<reference evidence="2 3" key="1">
    <citation type="submission" date="2022-06" db="EMBL/GenBank/DDBJ databases">
        <title>Isolation of gut microbiota from human fecal samples.</title>
        <authorList>
            <person name="Pamer E.G."/>
            <person name="Barat B."/>
            <person name="Waligurski E."/>
            <person name="Medina S."/>
            <person name="Paddock L."/>
            <person name="Mostad J."/>
        </authorList>
    </citation>
    <scope>NUCLEOTIDE SEQUENCE [LARGE SCALE GENOMIC DNA]</scope>
    <source>
        <strain evidence="2 3">SL.3.17</strain>
    </source>
</reference>
<dbReference type="Proteomes" id="UP001524502">
    <property type="component" value="Unassembled WGS sequence"/>
</dbReference>
<keyword evidence="1" id="KW-0812">Transmembrane</keyword>
<dbReference type="RefSeq" id="WP_256131592.1">
    <property type="nucleotide sequence ID" value="NZ_JANFXK010000006.1"/>
</dbReference>
<feature type="transmembrane region" description="Helical" evidence="1">
    <location>
        <begin position="32"/>
        <end position="50"/>
    </location>
</feature>
<evidence type="ECO:0000313" key="3">
    <source>
        <dbReference type="Proteomes" id="UP001524502"/>
    </source>
</evidence>
<keyword evidence="2" id="KW-0547">Nucleotide-binding</keyword>
<name>A0ABT1RMJ0_9FIRM</name>
<keyword evidence="1" id="KW-0472">Membrane</keyword>
<sequence>MLNITEVFGEAAEYDKKQAVEMKKPKSWLKSISAFANGSGGVLIFYGLFIF</sequence>
<dbReference type="InterPro" id="IPR038461">
    <property type="entry name" value="Schlafen_AlbA_2_dom_sf"/>
</dbReference>
<protein>
    <submittedName>
        <fullName evidence="2">ATP-binding protein</fullName>
    </submittedName>
</protein>
<organism evidence="2 3">
    <name type="scientific">Anaerovorax odorimutans</name>
    <dbReference type="NCBI Taxonomy" id="109327"/>
    <lineage>
        <taxon>Bacteria</taxon>
        <taxon>Bacillati</taxon>
        <taxon>Bacillota</taxon>
        <taxon>Clostridia</taxon>
        <taxon>Peptostreptococcales</taxon>
        <taxon>Anaerovoracaceae</taxon>
        <taxon>Anaerovorax</taxon>
    </lineage>
</organism>
<keyword evidence="3" id="KW-1185">Reference proteome</keyword>
<dbReference type="EMBL" id="JANFXK010000006">
    <property type="protein sequence ID" value="MCQ4636403.1"/>
    <property type="molecule type" value="Genomic_DNA"/>
</dbReference>
<evidence type="ECO:0000313" key="2">
    <source>
        <dbReference type="EMBL" id="MCQ4636403.1"/>
    </source>
</evidence>
<comment type="caution">
    <text evidence="2">The sequence shown here is derived from an EMBL/GenBank/DDBJ whole genome shotgun (WGS) entry which is preliminary data.</text>
</comment>
<dbReference type="Gene3D" id="3.30.950.30">
    <property type="entry name" value="Schlafen, AAA domain"/>
    <property type="match status" value="1"/>
</dbReference>
<dbReference type="GO" id="GO:0005524">
    <property type="term" value="F:ATP binding"/>
    <property type="evidence" value="ECO:0007669"/>
    <property type="project" value="UniProtKB-KW"/>
</dbReference>
<accession>A0ABT1RMJ0</accession>
<keyword evidence="1" id="KW-1133">Transmembrane helix</keyword>
<keyword evidence="2" id="KW-0067">ATP-binding</keyword>
<evidence type="ECO:0000256" key="1">
    <source>
        <dbReference type="SAM" id="Phobius"/>
    </source>
</evidence>
<gene>
    <name evidence="2" type="ORF">NE619_06650</name>
</gene>
<proteinExistence type="predicted"/>